<feature type="signal peptide" evidence="2">
    <location>
        <begin position="1"/>
        <end position="19"/>
    </location>
</feature>
<sequence length="113" mass="13196">MKTVIAIICSLFVYQSAYANDASISDRVTALENRISELEDQLRDSIGKNRWKDDVLWQRVKKDMTSRSIKSLLGKPGRIEESIFTTWYYHPTSKLYAFVWFDEDKVLGWKGPE</sequence>
<evidence type="ECO:0000256" key="1">
    <source>
        <dbReference type="SAM" id="Coils"/>
    </source>
</evidence>
<protein>
    <recommendedName>
        <fullName evidence="5">Lipoprotein SmpA/OmlA domain-containing protein</fullName>
    </recommendedName>
</protein>
<reference evidence="3 4" key="1">
    <citation type="submission" date="2020-08" db="EMBL/GenBank/DDBJ databases">
        <title>Bridging the membrane lipid divide: bacteria of the FCB group superphylum have the potential to synthesize archaeal ether lipids.</title>
        <authorList>
            <person name="Villanueva L."/>
            <person name="Von Meijenfeldt F.A.B."/>
            <person name="Westbye A.B."/>
            <person name="Yadav S."/>
            <person name="Hopmans E.C."/>
            <person name="Dutilh B.E."/>
            <person name="Sinninghe Damste J.S."/>
        </authorList>
    </citation>
    <scope>NUCLEOTIDE SEQUENCE [LARGE SCALE GENOMIC DNA]</scope>
    <source>
        <strain evidence="3">NIOZ-UU100</strain>
    </source>
</reference>
<name>A0A8J6P972_9GAMM</name>
<dbReference type="AlphaFoldDB" id="A0A8J6P972"/>
<keyword evidence="2" id="KW-0732">Signal</keyword>
<dbReference type="EMBL" id="JACNFK010000034">
    <property type="protein sequence ID" value="MBC8520167.1"/>
    <property type="molecule type" value="Genomic_DNA"/>
</dbReference>
<evidence type="ECO:0000256" key="2">
    <source>
        <dbReference type="SAM" id="SignalP"/>
    </source>
</evidence>
<evidence type="ECO:0000313" key="3">
    <source>
        <dbReference type="EMBL" id="MBC8520167.1"/>
    </source>
</evidence>
<feature type="chain" id="PRO_5035313900" description="Lipoprotein SmpA/OmlA domain-containing protein" evidence="2">
    <location>
        <begin position="20"/>
        <end position="113"/>
    </location>
</feature>
<organism evidence="3 4">
    <name type="scientific">Candidatus Thiopontia autotrophica</name>
    <dbReference type="NCBI Taxonomy" id="2841688"/>
    <lineage>
        <taxon>Bacteria</taxon>
        <taxon>Pseudomonadati</taxon>
        <taxon>Pseudomonadota</taxon>
        <taxon>Gammaproteobacteria</taxon>
        <taxon>Candidatus Thiopontia</taxon>
    </lineage>
</organism>
<dbReference type="Proteomes" id="UP000654401">
    <property type="component" value="Unassembled WGS sequence"/>
</dbReference>
<keyword evidence="1" id="KW-0175">Coiled coil</keyword>
<gene>
    <name evidence="3" type="ORF">H8D24_07155</name>
</gene>
<comment type="caution">
    <text evidence="3">The sequence shown here is derived from an EMBL/GenBank/DDBJ whole genome shotgun (WGS) entry which is preliminary data.</text>
</comment>
<proteinExistence type="predicted"/>
<feature type="coiled-coil region" evidence="1">
    <location>
        <begin position="21"/>
        <end position="48"/>
    </location>
</feature>
<evidence type="ECO:0000313" key="4">
    <source>
        <dbReference type="Proteomes" id="UP000654401"/>
    </source>
</evidence>
<accession>A0A8J6P972</accession>
<evidence type="ECO:0008006" key="5">
    <source>
        <dbReference type="Google" id="ProtNLM"/>
    </source>
</evidence>